<feature type="transmembrane region" description="Helical" evidence="1">
    <location>
        <begin position="430"/>
        <end position="449"/>
    </location>
</feature>
<feature type="transmembrane region" description="Helical" evidence="1">
    <location>
        <begin position="513"/>
        <end position="531"/>
    </location>
</feature>
<keyword evidence="1" id="KW-0472">Membrane</keyword>
<keyword evidence="1" id="KW-1133">Transmembrane helix</keyword>
<dbReference type="RefSeq" id="WP_273687615.1">
    <property type="nucleotide sequence ID" value="NZ_CP117411.1"/>
</dbReference>
<feature type="transmembrane region" description="Helical" evidence="1">
    <location>
        <begin position="406"/>
        <end position="423"/>
    </location>
</feature>
<evidence type="ECO:0000313" key="3">
    <source>
        <dbReference type="EMBL" id="WCT73416.1"/>
    </source>
</evidence>
<keyword evidence="1" id="KW-0812">Transmembrane</keyword>
<feature type="transmembrane region" description="Helical" evidence="1">
    <location>
        <begin position="289"/>
        <end position="307"/>
    </location>
</feature>
<feature type="transmembrane region" description="Helical" evidence="1">
    <location>
        <begin position="357"/>
        <end position="375"/>
    </location>
</feature>
<dbReference type="Proteomes" id="UP001220395">
    <property type="component" value="Chromosome"/>
</dbReference>
<feature type="transmembrane region" description="Helical" evidence="1">
    <location>
        <begin position="319"/>
        <end position="337"/>
    </location>
</feature>
<dbReference type="PANTHER" id="PTHR12147:SF26">
    <property type="entry name" value="PEPTIDASE M28 DOMAIN-CONTAINING PROTEIN"/>
    <property type="match status" value="1"/>
</dbReference>
<keyword evidence="4" id="KW-1185">Reference proteome</keyword>
<protein>
    <submittedName>
        <fullName evidence="3">M20/M25/M40 family metallo-hydrolase</fullName>
    </submittedName>
</protein>
<dbReference type="PANTHER" id="PTHR12147">
    <property type="entry name" value="METALLOPEPTIDASE M28 FAMILY MEMBER"/>
    <property type="match status" value="1"/>
</dbReference>
<evidence type="ECO:0000313" key="4">
    <source>
        <dbReference type="Proteomes" id="UP001220395"/>
    </source>
</evidence>
<dbReference type="SUPFAM" id="SSF53187">
    <property type="entry name" value="Zn-dependent exopeptidases"/>
    <property type="match status" value="1"/>
</dbReference>
<evidence type="ECO:0000256" key="1">
    <source>
        <dbReference type="SAM" id="Phobius"/>
    </source>
</evidence>
<dbReference type="EMBL" id="CP117411">
    <property type="protein sequence ID" value="WCT73416.1"/>
    <property type="molecule type" value="Genomic_DNA"/>
</dbReference>
<feature type="transmembrane region" description="Helical" evidence="1">
    <location>
        <begin position="538"/>
        <end position="558"/>
    </location>
</feature>
<dbReference type="Pfam" id="PF04389">
    <property type="entry name" value="Peptidase_M28"/>
    <property type="match status" value="1"/>
</dbReference>
<dbReference type="InterPro" id="IPR045175">
    <property type="entry name" value="M28_fam"/>
</dbReference>
<accession>A0ABY7TKC9</accession>
<reference evidence="3 4" key="1">
    <citation type="submission" date="2023-02" db="EMBL/GenBank/DDBJ databases">
        <title>Genome sequence of Sphingomonas naphthae.</title>
        <authorList>
            <person name="Kim S."/>
            <person name="Heo J."/>
            <person name="Kwon S.-W."/>
        </authorList>
    </citation>
    <scope>NUCLEOTIDE SEQUENCE [LARGE SCALE GENOMIC DNA]</scope>
    <source>
        <strain evidence="3 4">KACC 18716</strain>
    </source>
</reference>
<gene>
    <name evidence="3" type="ORF">PQ455_17695</name>
</gene>
<sequence length="574" mass="59139">MADLAAVSARPHIVGSPEDAKVRAYLARRMAALGLTVSTQNFPLPEAARKEVAGWIGRDVDALTGTNVIGVMAGRDRAAPALLLMAHHDTVWGSPGAGDDGFGVAALLEIARALKAGPQPARDVILLFTDAEEVGLVGAKAWFADPANAARVGAIVNFEARGGGGRVSMFETSPGNGAAMRLFARVVPHPSAQSIAVSVYRLMPNSTDLTVALPHGATAFNFAPVGRAGLYHSPLATPANIDPATLHDMGLQGLGLTRALAMAPALPPRTADAAFGDVFGLGLLVYPAWAGWIVLAVAAGLFALAIGRVRPGWGGIGRGLVAALWLVPHGALLLLLVNHVSGVDWNYYDRLAALPRLEVQAALLALAAIALSLAVTRPLWPTPRWAGLIPALLLSAAALLLGDDPLVVAILGGLGLATGWFVHRTGLWEGWLGAILLVLLLVALVQALLPTAAPPFAWGLLLASLAAALTAWVDRDFTGGAGVIAAAIVAALALGNLLPFAHFLFLSVGADRAEVTILFALMALMLLRPLIALPPRALLIGGAALGVVATGIALSVLLDPMAPSVATYSLRPRG</sequence>
<evidence type="ECO:0000259" key="2">
    <source>
        <dbReference type="Pfam" id="PF04389"/>
    </source>
</evidence>
<dbReference type="InterPro" id="IPR007484">
    <property type="entry name" value="Peptidase_M28"/>
</dbReference>
<feature type="transmembrane region" description="Helical" evidence="1">
    <location>
        <begin position="480"/>
        <end position="501"/>
    </location>
</feature>
<name>A0ABY7TKC9_9SPHN</name>
<feature type="transmembrane region" description="Helical" evidence="1">
    <location>
        <begin position="382"/>
        <end position="400"/>
    </location>
</feature>
<proteinExistence type="predicted"/>
<organism evidence="3 4">
    <name type="scientific">Sphingomonas naphthae</name>
    <dbReference type="NCBI Taxonomy" id="1813468"/>
    <lineage>
        <taxon>Bacteria</taxon>
        <taxon>Pseudomonadati</taxon>
        <taxon>Pseudomonadota</taxon>
        <taxon>Alphaproteobacteria</taxon>
        <taxon>Sphingomonadales</taxon>
        <taxon>Sphingomonadaceae</taxon>
        <taxon>Sphingomonas</taxon>
    </lineage>
</organism>
<feature type="domain" description="Peptidase M28" evidence="2">
    <location>
        <begin position="67"/>
        <end position="250"/>
    </location>
</feature>
<dbReference type="Gene3D" id="3.40.630.10">
    <property type="entry name" value="Zn peptidases"/>
    <property type="match status" value="1"/>
</dbReference>
<feature type="transmembrane region" description="Helical" evidence="1">
    <location>
        <begin position="455"/>
        <end position="473"/>
    </location>
</feature>